<dbReference type="Proteomes" id="UP000186922">
    <property type="component" value="Unassembled WGS sequence"/>
</dbReference>
<sequence length="146" mass="16153">MAMGGGRHNMGYEIAGAAYDVALEHSRKLYPQIFQNFTVTHYFVPGLMTCQEAAAEAVTSLGALYDDKLPLSTPTAEQRHSPARRVSKIFPDLCPADVVISHPPHGLHNIVTHSGSASHPRTPVTKAHPQRWLNYRMKYHGKKPAE</sequence>
<name>A0A1D1VN98_RAMVA</name>
<dbReference type="AlphaFoldDB" id="A0A1D1VN98"/>
<reference evidence="1 2" key="1">
    <citation type="journal article" date="2016" name="Nat. Commun.">
        <title>Extremotolerant tardigrade genome and improved radiotolerance of human cultured cells by tardigrade-unique protein.</title>
        <authorList>
            <person name="Hashimoto T."/>
            <person name="Horikawa D.D."/>
            <person name="Saito Y."/>
            <person name="Kuwahara H."/>
            <person name="Kozuka-Hata H."/>
            <person name="Shin-I T."/>
            <person name="Minakuchi Y."/>
            <person name="Ohishi K."/>
            <person name="Motoyama A."/>
            <person name="Aizu T."/>
            <person name="Enomoto A."/>
            <person name="Kondo K."/>
            <person name="Tanaka S."/>
            <person name="Hara Y."/>
            <person name="Koshikawa S."/>
            <person name="Sagara H."/>
            <person name="Miura T."/>
            <person name="Yokobori S."/>
            <person name="Miyagawa K."/>
            <person name="Suzuki Y."/>
            <person name="Kubo T."/>
            <person name="Oyama M."/>
            <person name="Kohara Y."/>
            <person name="Fujiyama A."/>
            <person name="Arakawa K."/>
            <person name="Katayama T."/>
            <person name="Toyoda A."/>
            <person name="Kunieda T."/>
        </authorList>
    </citation>
    <scope>NUCLEOTIDE SEQUENCE [LARGE SCALE GENOMIC DNA]</scope>
    <source>
        <strain evidence="1 2">YOKOZUNA-1</strain>
    </source>
</reference>
<accession>A0A1D1VN98</accession>
<organism evidence="1 2">
    <name type="scientific">Ramazzottius varieornatus</name>
    <name type="common">Water bear</name>
    <name type="synonym">Tardigrade</name>
    <dbReference type="NCBI Taxonomy" id="947166"/>
    <lineage>
        <taxon>Eukaryota</taxon>
        <taxon>Metazoa</taxon>
        <taxon>Ecdysozoa</taxon>
        <taxon>Tardigrada</taxon>
        <taxon>Eutardigrada</taxon>
        <taxon>Parachela</taxon>
        <taxon>Hypsibioidea</taxon>
        <taxon>Ramazzottiidae</taxon>
        <taxon>Ramazzottius</taxon>
    </lineage>
</organism>
<evidence type="ECO:0000313" key="1">
    <source>
        <dbReference type="EMBL" id="GAV00404.1"/>
    </source>
</evidence>
<gene>
    <name evidence="1" type="primary">RvY_11256-1</name>
    <name evidence="1" type="synonym">RvY_11256.1</name>
    <name evidence="1" type="ORF">RvY_11256</name>
</gene>
<comment type="caution">
    <text evidence="1">The sequence shown here is derived from an EMBL/GenBank/DDBJ whole genome shotgun (WGS) entry which is preliminary data.</text>
</comment>
<evidence type="ECO:0000313" key="2">
    <source>
        <dbReference type="Proteomes" id="UP000186922"/>
    </source>
</evidence>
<protein>
    <submittedName>
        <fullName evidence="1">Uncharacterized protein</fullName>
    </submittedName>
</protein>
<dbReference type="EMBL" id="BDGG01000006">
    <property type="protein sequence ID" value="GAV00404.1"/>
    <property type="molecule type" value="Genomic_DNA"/>
</dbReference>
<keyword evidence="2" id="KW-1185">Reference proteome</keyword>
<proteinExistence type="predicted"/>